<dbReference type="NCBIfam" id="TIGR03592">
    <property type="entry name" value="yidC_oxa1_cterm"/>
    <property type="match status" value="1"/>
</dbReference>
<keyword evidence="5 12" id="KW-0732">Signal</keyword>
<dbReference type="Pfam" id="PF02096">
    <property type="entry name" value="60KD_IMP"/>
    <property type="match status" value="1"/>
</dbReference>
<dbReference type="RefSeq" id="WP_114289785.1">
    <property type="nucleotide sequence ID" value="NZ_CP081459.1"/>
</dbReference>
<comment type="caution">
    <text evidence="15">The sequence shown here is derived from an EMBL/GenBank/DDBJ whole genome shotgun (WGS) entry which is preliminary data.</text>
</comment>
<evidence type="ECO:0000256" key="6">
    <source>
        <dbReference type="ARBA" id="ARBA00022927"/>
    </source>
</evidence>
<dbReference type="GO" id="GO:0051205">
    <property type="term" value="P:protein insertion into membrane"/>
    <property type="evidence" value="ECO:0007669"/>
    <property type="project" value="TreeGrafter"/>
</dbReference>
<accession>A0A369AVH1</accession>
<dbReference type="PANTHER" id="PTHR12428">
    <property type="entry name" value="OXA1"/>
    <property type="match status" value="1"/>
</dbReference>
<dbReference type="OrthoDB" id="9780552at2"/>
<keyword evidence="8 12" id="KW-0472">Membrane</keyword>
<reference evidence="15 16" key="1">
    <citation type="submission" date="2017-05" db="EMBL/GenBank/DDBJ databases">
        <title>Vagococcus spp. assemblies.</title>
        <authorList>
            <person name="Gulvik C.A."/>
        </authorList>
    </citation>
    <scope>NUCLEOTIDE SEQUENCE [LARGE SCALE GENOMIC DNA]</scope>
    <source>
        <strain evidence="15 16">NCFB 2497</strain>
    </source>
</reference>
<gene>
    <name evidence="12" type="primary">yidC</name>
    <name evidence="15" type="ORF">CBF32_08470</name>
</gene>
<sequence length="306" mass="33678">MKQLKRWIVSSGLLGLLFVLSGCVQHDKAGNPTGEGFVYKFLVAPMGNAIKFLADDWGLGFGLAIIILTIIVRLAIMPLGLSQMKKSMIQQEKMQAVKPYTDDINKRLKAATSNEEKMQVQSELQNLYKENDINLMGGLGCLPLLIQMPIFTALFYAAKFTQGISESTFLGIDLGKPSLLLVALAGISYFAQSYISMIGMAEEQKKQMKMMSYMSPLMIVMISFSSPAGVTLYWVVGGIFSCIQSLITTLYHKPKVKAELAEHFAKNPIKAVKPTVKDVTPKKATSTPNSKPKNAQGRNAGKQQRK</sequence>
<dbReference type="EMBL" id="NGJX01000007">
    <property type="protein sequence ID" value="RSU01553.1"/>
    <property type="molecule type" value="Genomic_DNA"/>
</dbReference>
<keyword evidence="6 12" id="KW-0653">Protein transport</keyword>
<evidence type="ECO:0000256" key="4">
    <source>
        <dbReference type="ARBA" id="ARBA00022692"/>
    </source>
</evidence>
<evidence type="ECO:0000256" key="9">
    <source>
        <dbReference type="ARBA" id="ARBA00023139"/>
    </source>
</evidence>
<comment type="subcellular location">
    <subcellularLocation>
        <location evidence="1 12">Cell membrane</location>
        <topology evidence="1 12">Multi-pass membrane protein</topology>
    </subcellularLocation>
</comment>
<keyword evidence="10 12" id="KW-0143">Chaperone</keyword>
<dbReference type="PRINTS" id="PR00701">
    <property type="entry name" value="60KDINNERMP"/>
</dbReference>
<evidence type="ECO:0000256" key="13">
    <source>
        <dbReference type="SAM" id="MobiDB-lite"/>
    </source>
</evidence>
<dbReference type="GeneID" id="63146605"/>
<evidence type="ECO:0000313" key="15">
    <source>
        <dbReference type="EMBL" id="RSU01553.1"/>
    </source>
</evidence>
<name>A0A369AVH1_9ENTE</name>
<comment type="similarity">
    <text evidence="12">Belongs to the OXA1/ALB3/YidC family. Type 2 subfamily.</text>
</comment>
<dbReference type="Proteomes" id="UP000288197">
    <property type="component" value="Unassembled WGS sequence"/>
</dbReference>
<dbReference type="PANTHER" id="PTHR12428:SF65">
    <property type="entry name" value="CYTOCHROME C OXIDASE ASSEMBLY PROTEIN COX18, MITOCHONDRIAL"/>
    <property type="match status" value="1"/>
</dbReference>
<keyword evidence="4 12" id="KW-0812">Transmembrane</keyword>
<comment type="function">
    <text evidence="12">Required for the insertion and/or proper folding and/or complex formation of integral membrane proteins into the membrane. Involved in integration of membrane proteins that insert both dependently and independently of the Sec translocase complex, as well as at least some lipoproteins.</text>
</comment>
<feature type="transmembrane region" description="Helical" evidence="12">
    <location>
        <begin position="57"/>
        <end position="81"/>
    </location>
</feature>
<evidence type="ECO:0000256" key="1">
    <source>
        <dbReference type="ARBA" id="ARBA00004651"/>
    </source>
</evidence>
<evidence type="ECO:0000256" key="7">
    <source>
        <dbReference type="ARBA" id="ARBA00022989"/>
    </source>
</evidence>
<feature type="transmembrane region" description="Helical" evidence="12">
    <location>
        <begin position="178"/>
        <end position="198"/>
    </location>
</feature>
<comment type="caution">
    <text evidence="12">Lacks conserved residue(s) required for the propagation of feature annotation.</text>
</comment>
<organism evidence="15 16">
    <name type="scientific">Vagococcus fluvialis</name>
    <dbReference type="NCBI Taxonomy" id="2738"/>
    <lineage>
        <taxon>Bacteria</taxon>
        <taxon>Bacillati</taxon>
        <taxon>Bacillota</taxon>
        <taxon>Bacilli</taxon>
        <taxon>Lactobacillales</taxon>
        <taxon>Enterococcaceae</taxon>
        <taxon>Vagococcus</taxon>
    </lineage>
</organism>
<dbReference type="AlphaFoldDB" id="A0A369AVH1"/>
<proteinExistence type="inferred from homology"/>
<dbReference type="InterPro" id="IPR001708">
    <property type="entry name" value="YidC/ALB3/OXA1/COX18"/>
</dbReference>
<keyword evidence="2 12" id="KW-0813">Transport</keyword>
<feature type="transmembrane region" description="Helical" evidence="12">
    <location>
        <begin position="135"/>
        <end position="158"/>
    </location>
</feature>
<dbReference type="GO" id="GO:0015031">
    <property type="term" value="P:protein transport"/>
    <property type="evidence" value="ECO:0007669"/>
    <property type="project" value="UniProtKB-KW"/>
</dbReference>
<dbReference type="InterPro" id="IPR047196">
    <property type="entry name" value="YidC_ALB_C"/>
</dbReference>
<dbReference type="HAMAP" id="MF_01811">
    <property type="entry name" value="YidC_type2"/>
    <property type="match status" value="1"/>
</dbReference>
<evidence type="ECO:0000256" key="11">
    <source>
        <dbReference type="ARBA" id="ARBA00023288"/>
    </source>
</evidence>
<keyword evidence="16" id="KW-1185">Reference proteome</keyword>
<protein>
    <recommendedName>
        <fullName evidence="12">Membrane protein insertase YidC</fullName>
    </recommendedName>
    <alternativeName>
        <fullName evidence="12">Foldase YidC</fullName>
    </alternativeName>
    <alternativeName>
        <fullName evidence="12">Membrane integrase YidC</fullName>
    </alternativeName>
    <alternativeName>
        <fullName evidence="12">Membrane protein YidC</fullName>
    </alternativeName>
</protein>
<evidence type="ECO:0000256" key="2">
    <source>
        <dbReference type="ARBA" id="ARBA00022448"/>
    </source>
</evidence>
<evidence type="ECO:0000256" key="3">
    <source>
        <dbReference type="ARBA" id="ARBA00022475"/>
    </source>
</evidence>
<evidence type="ECO:0000256" key="5">
    <source>
        <dbReference type="ARBA" id="ARBA00022729"/>
    </source>
</evidence>
<feature type="region of interest" description="Disordered" evidence="13">
    <location>
        <begin position="273"/>
        <end position="306"/>
    </location>
</feature>
<dbReference type="InterPro" id="IPR028055">
    <property type="entry name" value="YidC/Oxa/ALB_C"/>
</dbReference>
<keyword evidence="7 12" id="KW-1133">Transmembrane helix</keyword>
<dbReference type="GO" id="GO:0005886">
    <property type="term" value="C:plasma membrane"/>
    <property type="evidence" value="ECO:0007669"/>
    <property type="project" value="UniProtKB-SubCell"/>
</dbReference>
<dbReference type="PROSITE" id="PS51257">
    <property type="entry name" value="PROKAR_LIPOPROTEIN"/>
    <property type="match status" value="1"/>
</dbReference>
<evidence type="ECO:0000259" key="14">
    <source>
        <dbReference type="Pfam" id="PF02096"/>
    </source>
</evidence>
<keyword evidence="9" id="KW-0564">Palmitate</keyword>
<dbReference type="InterPro" id="IPR023060">
    <property type="entry name" value="YidC/YidC1/YidC2_Firmicutes"/>
</dbReference>
<evidence type="ECO:0000313" key="16">
    <source>
        <dbReference type="Proteomes" id="UP000288197"/>
    </source>
</evidence>
<dbReference type="GO" id="GO:0032977">
    <property type="term" value="F:membrane insertase activity"/>
    <property type="evidence" value="ECO:0007669"/>
    <property type="project" value="InterPro"/>
</dbReference>
<evidence type="ECO:0000256" key="8">
    <source>
        <dbReference type="ARBA" id="ARBA00023136"/>
    </source>
</evidence>
<keyword evidence="11 12" id="KW-0449">Lipoprotein</keyword>
<feature type="compositionally biased region" description="Polar residues" evidence="13">
    <location>
        <begin position="286"/>
        <end position="297"/>
    </location>
</feature>
<keyword evidence="3 12" id="KW-1003">Cell membrane</keyword>
<evidence type="ECO:0000256" key="10">
    <source>
        <dbReference type="ARBA" id="ARBA00023186"/>
    </source>
</evidence>
<evidence type="ECO:0000256" key="12">
    <source>
        <dbReference type="HAMAP-Rule" id="MF_01811"/>
    </source>
</evidence>
<feature type="domain" description="Membrane insertase YidC/Oxa/ALB C-terminal" evidence="14">
    <location>
        <begin position="61"/>
        <end position="248"/>
    </location>
</feature>
<dbReference type="CDD" id="cd20070">
    <property type="entry name" value="5TM_YidC_Alb3"/>
    <property type="match status" value="1"/>
</dbReference>